<protein>
    <submittedName>
        <fullName evidence="1">Uncharacterized protein</fullName>
    </submittedName>
</protein>
<dbReference type="Proteomes" id="UP000078542">
    <property type="component" value="Unassembled WGS sequence"/>
</dbReference>
<gene>
    <name evidence="1" type="ORF">ALC62_12896</name>
</gene>
<proteinExistence type="predicted"/>
<dbReference type="EMBL" id="KQ978218">
    <property type="protein sequence ID" value="KYM96442.1"/>
    <property type="molecule type" value="Genomic_DNA"/>
</dbReference>
<sequence length="77" mass="9180">MSGDANQVQTDDWNLMAGFDLERIEELGNITDEFYPLLDFINVTSLPDVNTTEEIDSFYFYEVSRILYFRFYFLHFS</sequence>
<accession>A0A151IAK6</accession>
<evidence type="ECO:0000313" key="2">
    <source>
        <dbReference type="Proteomes" id="UP000078542"/>
    </source>
</evidence>
<reference evidence="1 2" key="1">
    <citation type="submission" date="2016-03" db="EMBL/GenBank/DDBJ databases">
        <title>Cyphomyrmex costatus WGS genome.</title>
        <authorList>
            <person name="Nygaard S."/>
            <person name="Hu H."/>
            <person name="Boomsma J."/>
            <person name="Zhang G."/>
        </authorList>
    </citation>
    <scope>NUCLEOTIDE SEQUENCE [LARGE SCALE GENOMIC DNA]</scope>
    <source>
        <strain evidence="1">MS0001</strain>
        <tissue evidence="1">Whole body</tissue>
    </source>
</reference>
<dbReference type="AlphaFoldDB" id="A0A151IAK6"/>
<evidence type="ECO:0000313" key="1">
    <source>
        <dbReference type="EMBL" id="KYM96442.1"/>
    </source>
</evidence>
<keyword evidence="2" id="KW-1185">Reference proteome</keyword>
<organism evidence="1 2">
    <name type="scientific">Cyphomyrmex costatus</name>
    <dbReference type="NCBI Taxonomy" id="456900"/>
    <lineage>
        <taxon>Eukaryota</taxon>
        <taxon>Metazoa</taxon>
        <taxon>Ecdysozoa</taxon>
        <taxon>Arthropoda</taxon>
        <taxon>Hexapoda</taxon>
        <taxon>Insecta</taxon>
        <taxon>Pterygota</taxon>
        <taxon>Neoptera</taxon>
        <taxon>Endopterygota</taxon>
        <taxon>Hymenoptera</taxon>
        <taxon>Apocrita</taxon>
        <taxon>Aculeata</taxon>
        <taxon>Formicoidea</taxon>
        <taxon>Formicidae</taxon>
        <taxon>Myrmicinae</taxon>
        <taxon>Cyphomyrmex</taxon>
    </lineage>
</organism>
<name>A0A151IAK6_9HYME</name>